<keyword evidence="2 4" id="KW-0479">Metal-binding</keyword>
<feature type="binding site" evidence="5">
    <location>
        <position position="85"/>
    </location>
    <ligand>
        <name>Mg(2+)</name>
        <dbReference type="ChEBI" id="CHEBI:18420"/>
        <label>1</label>
        <note>catalytic</note>
    </ligand>
</feature>
<comment type="subcellular location">
    <subcellularLocation>
        <location evidence="4">Cell membrane</location>
        <topology evidence="4">Peripheral membrane protein</topology>
        <orientation evidence="4">Cytoplasmic side</orientation>
    </subcellularLocation>
</comment>
<dbReference type="OrthoDB" id="9772456at2"/>
<dbReference type="Gene3D" id="3.30.540.10">
    <property type="entry name" value="Fructose-1,6-Bisphosphatase, subunit A, domain 1"/>
    <property type="match status" value="1"/>
</dbReference>
<feature type="binding site" evidence="4">
    <location>
        <position position="85"/>
    </location>
    <ligand>
        <name>Mg(2+)</name>
        <dbReference type="ChEBI" id="CHEBI:18420"/>
        <label>2</label>
    </ligand>
</feature>
<keyword evidence="4" id="KW-0378">Hydrolase</keyword>
<organism evidence="6 7">
    <name type="scientific">Dokdonia donghaensis DSW-1</name>
    <dbReference type="NCBI Taxonomy" id="1300343"/>
    <lineage>
        <taxon>Bacteria</taxon>
        <taxon>Pseudomonadati</taxon>
        <taxon>Bacteroidota</taxon>
        <taxon>Flavobacteriia</taxon>
        <taxon>Flavobacteriales</taxon>
        <taxon>Flavobacteriaceae</taxon>
        <taxon>Dokdonia</taxon>
    </lineage>
</organism>
<proteinExistence type="inferred from homology"/>
<comment type="similarity">
    <text evidence="4">Belongs to the inositol monophosphatase superfamily. CysQ family.</text>
</comment>
<dbReference type="PROSITE" id="PS00629">
    <property type="entry name" value="IMP_1"/>
    <property type="match status" value="1"/>
</dbReference>
<keyword evidence="4" id="KW-1003">Cell membrane</keyword>
<feature type="binding site" evidence="5">
    <location>
        <position position="88"/>
    </location>
    <ligand>
        <name>Mg(2+)</name>
        <dbReference type="ChEBI" id="CHEBI:18420"/>
        <label>1</label>
        <note>catalytic</note>
    </ligand>
</feature>
<dbReference type="EMBL" id="JSAQ01000001">
    <property type="protein sequence ID" value="KGO05691.1"/>
    <property type="molecule type" value="Genomic_DNA"/>
</dbReference>
<keyword evidence="3 4" id="KW-0460">Magnesium</keyword>
<dbReference type="PANTHER" id="PTHR43028:SF5">
    <property type="entry name" value="3'(2'),5'-BISPHOSPHATE NUCLEOTIDASE 1"/>
    <property type="match status" value="1"/>
</dbReference>
<feature type="binding site" evidence="4">
    <location>
        <position position="87"/>
    </location>
    <ligand>
        <name>Mg(2+)</name>
        <dbReference type="ChEBI" id="CHEBI:18420"/>
        <label>1</label>
    </ligand>
</feature>
<dbReference type="GO" id="GO:0000287">
    <property type="term" value="F:magnesium ion binding"/>
    <property type="evidence" value="ECO:0007669"/>
    <property type="project" value="UniProtKB-UniRule"/>
</dbReference>
<sequence>MISDQFKGIAVKAALQAGDVIREVYETAFDSVLKSDDSPLTVADTRAHEVICKELSATKIPILSEEAAEIPYEERSTWDIFWLVDPLDGTKEFINRNGEFTVNIALIVGARPVFGIIYIPVSDTLYLGGSSLGKSYKIPSPTIEMGWNQVVDDKYIIFTNKLKTQKEIRVVTSRSHLNEQTVSYIEDLKKTTISVSLLPAGSALKFCMLAEGNADRYPRFAPSMEWDTAAGDAICETARVAVFIAGTTQKLTYNKKSLLSPNFEAY</sequence>
<feature type="binding site" evidence="4">
    <location>
        <position position="227"/>
    </location>
    <ligand>
        <name>substrate</name>
    </ligand>
</feature>
<gene>
    <name evidence="4" type="primary">cysQ</name>
    <name evidence="6" type="ORF">NV36_01715</name>
</gene>
<dbReference type="PANTHER" id="PTHR43028">
    <property type="entry name" value="3'(2'),5'-BISPHOSPHATE NUCLEOTIDASE 1"/>
    <property type="match status" value="1"/>
</dbReference>
<keyword evidence="4" id="KW-0472">Membrane</keyword>
<dbReference type="HAMAP" id="MF_02095">
    <property type="entry name" value="CysQ"/>
    <property type="match status" value="1"/>
</dbReference>
<reference evidence="6 7" key="1">
    <citation type="submission" date="2014-10" db="EMBL/GenBank/DDBJ databases">
        <title>Draft genome sequence of the proteorhodopsin-containing marine bacterium Dokdonia donghaensis.</title>
        <authorList>
            <person name="Gomez-Consarnau L."/>
            <person name="Gonzalez J.M."/>
            <person name="Riedel T."/>
            <person name="Jaenicke S."/>
            <person name="Wagner-Doebler I."/>
            <person name="Fuhrman J.A."/>
        </authorList>
    </citation>
    <scope>NUCLEOTIDE SEQUENCE [LARGE SCALE GENOMIC DNA]</scope>
    <source>
        <strain evidence="6 7">DSW-1</strain>
    </source>
</reference>
<dbReference type="Proteomes" id="UP000030140">
    <property type="component" value="Unassembled WGS sequence"/>
</dbReference>
<comment type="caution">
    <text evidence="6">The sequence shown here is derived from an EMBL/GenBank/DDBJ whole genome shotgun (WGS) entry which is preliminary data.</text>
</comment>
<name>A0A0A2GTP7_9FLAO</name>
<dbReference type="EC" id="3.1.3.7" evidence="4"/>
<dbReference type="CDD" id="cd01638">
    <property type="entry name" value="CysQ"/>
    <property type="match status" value="1"/>
</dbReference>
<feature type="binding site" evidence="4">
    <location>
        <position position="227"/>
    </location>
    <ligand>
        <name>Mg(2+)</name>
        <dbReference type="ChEBI" id="CHEBI:18420"/>
        <label>2</label>
    </ligand>
</feature>
<dbReference type="AlphaFoldDB" id="A0A0A2GTP7"/>
<feature type="binding site" evidence="4">
    <location>
        <position position="65"/>
    </location>
    <ligand>
        <name>Mg(2+)</name>
        <dbReference type="ChEBI" id="CHEBI:18420"/>
        <label>1</label>
    </ligand>
</feature>
<evidence type="ECO:0000313" key="7">
    <source>
        <dbReference type="Proteomes" id="UP000030140"/>
    </source>
</evidence>
<accession>A0A0A2GTP7</accession>
<feature type="binding site" evidence="5">
    <location>
        <position position="65"/>
    </location>
    <ligand>
        <name>Mg(2+)</name>
        <dbReference type="ChEBI" id="CHEBI:18420"/>
        <label>1</label>
        <note>catalytic</note>
    </ligand>
</feature>
<evidence type="ECO:0000256" key="5">
    <source>
        <dbReference type="PIRSR" id="PIRSR600760-2"/>
    </source>
</evidence>
<dbReference type="GO" id="GO:0008441">
    <property type="term" value="F:3'(2'),5'-bisphosphate nucleotidase activity"/>
    <property type="evidence" value="ECO:0007669"/>
    <property type="project" value="UniProtKB-UniRule"/>
</dbReference>
<feature type="binding site" evidence="5">
    <location>
        <position position="227"/>
    </location>
    <ligand>
        <name>Mg(2+)</name>
        <dbReference type="ChEBI" id="CHEBI:18420"/>
        <label>1</label>
        <note>catalytic</note>
    </ligand>
</feature>
<protein>
    <recommendedName>
        <fullName evidence="4">3'(2'),5'-bisphosphate nucleotidase CysQ</fullName>
        <ecNumber evidence="4">3.1.3.7</ecNumber>
    </recommendedName>
    <alternativeName>
        <fullName evidence="4">3'(2'),5-bisphosphonucleoside 3'(2')-phosphohydrolase</fullName>
    </alternativeName>
    <alternativeName>
        <fullName evidence="4">3'-phosphoadenosine 5'-phosphate phosphatase</fullName>
        <shortName evidence="4">PAP phosphatase</shortName>
    </alternativeName>
</protein>
<dbReference type="GO" id="GO:0050427">
    <property type="term" value="P:3'-phosphoadenosine 5'-phosphosulfate metabolic process"/>
    <property type="evidence" value="ECO:0007669"/>
    <property type="project" value="TreeGrafter"/>
</dbReference>
<comment type="cofactor">
    <cofactor evidence="4 5">
        <name>Mg(2+)</name>
        <dbReference type="ChEBI" id="CHEBI:18420"/>
    </cofactor>
</comment>
<comment type="function">
    <text evidence="4">Converts adenosine-3',5'-bisphosphate (PAP) to AMP.</text>
</comment>
<dbReference type="NCBIfam" id="TIGR01331">
    <property type="entry name" value="bisphos_cysQ"/>
    <property type="match status" value="1"/>
</dbReference>
<keyword evidence="7" id="KW-1185">Reference proteome</keyword>
<evidence type="ECO:0000256" key="3">
    <source>
        <dbReference type="ARBA" id="ARBA00022842"/>
    </source>
</evidence>
<dbReference type="GO" id="GO:0000103">
    <property type="term" value="P:sulfate assimilation"/>
    <property type="evidence" value="ECO:0007669"/>
    <property type="project" value="TreeGrafter"/>
</dbReference>
<comment type="catalytic activity">
    <reaction evidence="1 4">
        <text>adenosine 3',5'-bisphosphate + H2O = AMP + phosphate</text>
        <dbReference type="Rhea" id="RHEA:10040"/>
        <dbReference type="ChEBI" id="CHEBI:15377"/>
        <dbReference type="ChEBI" id="CHEBI:43474"/>
        <dbReference type="ChEBI" id="CHEBI:58343"/>
        <dbReference type="ChEBI" id="CHEBI:456215"/>
        <dbReference type="EC" id="3.1.3.7"/>
    </reaction>
</comment>
<feature type="binding site" evidence="4">
    <location>
        <begin position="87"/>
        <end position="90"/>
    </location>
    <ligand>
        <name>substrate</name>
    </ligand>
</feature>
<dbReference type="InterPro" id="IPR000760">
    <property type="entry name" value="Inositol_monophosphatase-like"/>
</dbReference>
<dbReference type="GO" id="GO:0005886">
    <property type="term" value="C:plasma membrane"/>
    <property type="evidence" value="ECO:0007669"/>
    <property type="project" value="UniProtKB-SubCell"/>
</dbReference>
<dbReference type="InterPro" id="IPR050725">
    <property type="entry name" value="CysQ/Inositol_MonoPase"/>
</dbReference>
<evidence type="ECO:0000256" key="4">
    <source>
        <dbReference type="HAMAP-Rule" id="MF_02095"/>
    </source>
</evidence>
<feature type="binding site" evidence="5">
    <location>
        <position position="87"/>
    </location>
    <ligand>
        <name>Mg(2+)</name>
        <dbReference type="ChEBI" id="CHEBI:18420"/>
        <label>1</label>
        <note>catalytic</note>
    </ligand>
</feature>
<feature type="binding site" evidence="4">
    <location>
        <position position="88"/>
    </location>
    <ligand>
        <name>Mg(2+)</name>
        <dbReference type="ChEBI" id="CHEBI:18420"/>
        <label>2</label>
    </ligand>
</feature>
<dbReference type="InterPro" id="IPR020583">
    <property type="entry name" value="Inositol_monoP_metal-BS"/>
</dbReference>
<dbReference type="RefSeq" id="WP_035324730.1">
    <property type="nucleotide sequence ID" value="NZ_CP015125.1"/>
</dbReference>
<evidence type="ECO:0000256" key="2">
    <source>
        <dbReference type="ARBA" id="ARBA00022723"/>
    </source>
</evidence>
<evidence type="ECO:0000256" key="1">
    <source>
        <dbReference type="ARBA" id="ARBA00001625"/>
    </source>
</evidence>
<feature type="binding site" evidence="4">
    <location>
        <position position="65"/>
    </location>
    <ligand>
        <name>substrate</name>
    </ligand>
</feature>
<evidence type="ECO:0000313" key="6">
    <source>
        <dbReference type="EMBL" id="KGO05691.1"/>
    </source>
</evidence>
<dbReference type="SUPFAM" id="SSF56655">
    <property type="entry name" value="Carbohydrate phosphatase"/>
    <property type="match status" value="1"/>
</dbReference>
<dbReference type="Pfam" id="PF00459">
    <property type="entry name" value="Inositol_P"/>
    <property type="match status" value="1"/>
</dbReference>
<feature type="binding site" evidence="4">
    <location>
        <position position="85"/>
    </location>
    <ligand>
        <name>Mg(2+)</name>
        <dbReference type="ChEBI" id="CHEBI:18420"/>
        <label>1</label>
    </ligand>
</feature>
<dbReference type="InterPro" id="IPR006240">
    <property type="entry name" value="CysQ"/>
</dbReference>
<dbReference type="KEGG" id="ddo:I597_2191"/>
<dbReference type="PATRIC" id="fig|1300343.5.peg.2209"/>
<dbReference type="Gene3D" id="3.40.190.80">
    <property type="match status" value="1"/>
</dbReference>